<dbReference type="STRING" id="82374.NZ47_04335"/>
<dbReference type="RefSeq" id="WP_039206824.1">
    <property type="nucleotide sequence ID" value="NZ_JSCE01000086.1"/>
</dbReference>
<protein>
    <recommendedName>
        <fullName evidence="3">Autotransporter domain-containing protein</fullName>
    </recommendedName>
</protein>
<feature type="transmembrane region" description="Helical" evidence="2">
    <location>
        <begin position="12"/>
        <end position="32"/>
    </location>
</feature>
<evidence type="ECO:0000313" key="4">
    <source>
        <dbReference type="EMBL" id="KHM52516.1"/>
    </source>
</evidence>
<sequence length="1523" mass="159047">MTKKEKEQNMKLARYIACALMLGNGLLFAPVAEATAYEVNDATASGMQKDETNSVLYGNAGGSSTDTLTINFDGTDFNSWFISCGFVNNNTTGNTLQNNTTTVTKSNPYGIYSAYQLSGTCGDVKNNKLIFNGGLLPWKMGAAYLSNDNSATVENNILTIKSFTGKLGTVDLYGGYGGKTNKDNAININAAVTVKNIYVGQVGSGTGVTSTGNTLNLGVKGITTETVGYTQKITIGYKDTKTGTGTHLIDFANGGTVLSATGLIDTSSSSFGLQTLDITANKDKFLAATSGTMHLLSGGGATDFSNLKLDWWGGTGQTIGTSGITITEDENAQTSTDNNVTLTYKGAHKVLLTSDKKGVDYSVVTNAKDVSFGDITWNTSAAARSGTGYTFDGDTTISASNLSFTGSGLVNALSDTNKTMTLLSNASGITGNHITPTQPSSTSASFTHNGIAYEGSVNGTLDVSGTDVNYTLSSGTLNTINLNGWNGIGDVSLSGWTAKDGGVSVETGSFTATPVSGTIITATDGFFGDITGDKAYSASGTFSGDTDKGVTLSGTKSGGVKTNDAKSALIYEAEQRQAKTISLGDMTWDDGRTAATNYDFSGVESIDASKLKFSFTGDKANTIKATDTTEILKSATNLAADLPATYASGTSHSQGISYTDSNSVTLSGTLTGNVSTVANEVDYTVTSKTLENISLNGWNGTGGLAIDASWTPGTGGGIDVDTGTFATPTTGGNVDIFTLPTLGGFVFGDVTGDKVYKEGTAFSGDTKKGVTFSGTESGGIKKSDDNKKLTYFAETKNTQKIVFGNMTWNDGRTAESNNNFSNVSEINVSNLNFTFNGTDANTIKKTDTMALLKSATGLEADKTVTGTPKSQNISATDATGIKLSGTLTGAVSTSAGQVDYTVTEKTLNKVDLSSWNGITTSVDTSWEAPEGGVIAVDTGTFTPPTTVNPGTTVDIFTAPTGTTFGNVAGTGSYKENEPFKGPSKGGVTLEGSTSGGVKTEEGATKLTYTGIQNSVNKITLGKITNPAAEFGNEYNFAGVTTVDDSGLSFENPENIGNGDNVTLFTSANSSLTPSGSPTDKTVSYSTTPVTGVTLNGQITGSYSNTNSAMTYSATANNAQKLTFGNVEWKDTGALIDHSTTLTKVNFDGASVDTSNINFTNIQELEANKQMTLVSNFGGTPGTITGSKYKVGSTLQGEGKASMDGDNLIFTADTTAEKMQVQEQTHNTLMGASASMTSLAQGNEFINRTMDDMFLSANVGRDGIASFAHIGGGSLRQETGSHVNTRTWNAIVALGHQNKKPRNTFEYGAFVEYGTGNYTTYNGDERGDGSSRYVGGGLMAKWTAPSGLYVEGSLRGGSINDDGHNLLRDVNGVPYSYNVDTPYYGFHLGVGKKIPMKGGNTLDLFAKYFYNHRNSTSFDAGGHYELDAITSQIIRVGARYTVKRDKWNYYGGLAYEHELDGKGGGWADGMAIRGVDTSGGSFRAELGATVIPNEDIPLTLDFNLVGFAGKKQGIFGGMGLKFNF</sequence>
<dbReference type="InterPro" id="IPR036709">
    <property type="entry name" value="Autotransporte_beta_dom_sf"/>
</dbReference>
<dbReference type="InterPro" id="IPR005546">
    <property type="entry name" value="Autotransporte_beta"/>
</dbReference>
<dbReference type="Gene3D" id="2.40.128.130">
    <property type="entry name" value="Autotransporter beta-domain"/>
    <property type="match status" value="1"/>
</dbReference>
<dbReference type="SUPFAM" id="SSF103515">
    <property type="entry name" value="Autotransporter"/>
    <property type="match status" value="1"/>
</dbReference>
<keyword evidence="5" id="KW-1185">Reference proteome</keyword>
<organism evidence="4 5">
    <name type="scientific">Anaerovibrio lipolyticus</name>
    <dbReference type="NCBI Taxonomy" id="82374"/>
    <lineage>
        <taxon>Bacteria</taxon>
        <taxon>Bacillati</taxon>
        <taxon>Bacillota</taxon>
        <taxon>Negativicutes</taxon>
        <taxon>Selenomonadales</taxon>
        <taxon>Selenomonadaceae</taxon>
        <taxon>Anaerovibrio</taxon>
    </lineage>
</organism>
<evidence type="ECO:0000256" key="1">
    <source>
        <dbReference type="SAM" id="MobiDB-lite"/>
    </source>
</evidence>
<dbReference type="EMBL" id="JSCE01000086">
    <property type="protein sequence ID" value="KHM52516.1"/>
    <property type="molecule type" value="Genomic_DNA"/>
</dbReference>
<name>A0A0B2K115_9FIRM</name>
<feature type="domain" description="Autotransporter" evidence="3">
    <location>
        <begin position="1258"/>
        <end position="1523"/>
    </location>
</feature>
<gene>
    <name evidence="4" type="ORF">NZ47_04335</name>
</gene>
<keyword evidence="2" id="KW-0812">Transmembrane</keyword>
<dbReference type="PROSITE" id="PS51208">
    <property type="entry name" value="AUTOTRANSPORTER"/>
    <property type="match status" value="1"/>
</dbReference>
<keyword evidence="2" id="KW-1133">Transmembrane helix</keyword>
<evidence type="ECO:0000256" key="2">
    <source>
        <dbReference type="SAM" id="Phobius"/>
    </source>
</evidence>
<evidence type="ECO:0000259" key="3">
    <source>
        <dbReference type="PROSITE" id="PS51208"/>
    </source>
</evidence>
<feature type="region of interest" description="Disordered" evidence="1">
    <location>
        <begin position="969"/>
        <end position="999"/>
    </location>
</feature>
<dbReference type="Proteomes" id="UP000030993">
    <property type="component" value="Unassembled WGS sequence"/>
</dbReference>
<comment type="caution">
    <text evidence="4">The sequence shown here is derived from an EMBL/GenBank/DDBJ whole genome shotgun (WGS) entry which is preliminary data.</text>
</comment>
<proteinExistence type="predicted"/>
<reference evidence="4 5" key="1">
    <citation type="journal article" date="2013" name="PLoS ONE">
        <title>Identification and characterization of three novel lipases belonging to families II and V from Anaerovibrio lipolyticus 5ST.</title>
        <authorList>
            <person name="Prive F."/>
            <person name="Kaderbhai N.N."/>
            <person name="Girdwood S."/>
            <person name="Worgan H.J."/>
            <person name="Pinloche E."/>
            <person name="Scollan N.D."/>
            <person name="Huws S.A."/>
            <person name="Newbold C.J."/>
        </authorList>
    </citation>
    <scope>NUCLEOTIDE SEQUENCE [LARGE SCALE GENOMIC DNA]</scope>
    <source>
        <strain evidence="4 5">5S</strain>
    </source>
</reference>
<accession>A0A0B2K115</accession>
<evidence type="ECO:0000313" key="5">
    <source>
        <dbReference type="Proteomes" id="UP000030993"/>
    </source>
</evidence>
<keyword evidence="2" id="KW-0472">Membrane</keyword>